<comment type="similarity">
    <text evidence="3">Belongs to the NDC1 family.</text>
</comment>
<sequence>MSIMSLTTPPEIVVKKRFLGFLIWQSIPSTAIFLFFKTFFISTLTSTTTTTTSTSKNPLLSFAPSLISLLTLFTFHLSQLLFSASLSLVSSPYPHSPAYPFELFLGLVRFFLVSDSSASVSPDFRTRAKVSLSFVLFVAACAVSGFVGLVSVCWVKSSGFDGDWLIGKVGFIGFLLGLLYGLFYVYKHRWVLEFPIIQRPPFFSFKMGLPSAVTRALKLSGVTYLFSAALGSILLDQFKGQVTVRKFIAEQIIFCIGSFAMFLCWELSHHLHRVLHTKRFTFAPPKGSAAAETNPSEHLLAALEDSNPNSLLQYLAYLDLCMVCENNVDTWRRAAFFEETGETYKRVIAVCLRPMEKLASKLAEGLESSVDKNSQLSKQLLSPTDSCLESKYCEPLKNFQLWAWSARTVASLTACSHREDRFGVAQLSGSNAAVISALLSCLLAVETFMGKKTNIQSPPHLMGPAGIKWATSSTGRIDGAVGKKRGGPLHSKAYAIADVLRTSIYHVVSAFHDEMLNSAKAGLLEKDWIISGKPLFGTRELLVQKLRLFLDFRAS</sequence>
<evidence type="ECO:0000256" key="3">
    <source>
        <dbReference type="ARBA" id="ARBA00005760"/>
    </source>
</evidence>
<keyword evidence="8 13" id="KW-1133">Transmembrane helix</keyword>
<protein>
    <recommendedName>
        <fullName evidence="16">Nucleoporin protein Ndc1-Nup</fullName>
    </recommendedName>
</protein>
<feature type="transmembrane region" description="Helical" evidence="13">
    <location>
        <begin position="132"/>
        <end position="153"/>
    </location>
</feature>
<feature type="transmembrane region" description="Helical" evidence="13">
    <location>
        <begin position="62"/>
        <end position="89"/>
    </location>
</feature>
<dbReference type="PANTHER" id="PTHR13269">
    <property type="entry name" value="NUCLEOPORIN NDC1"/>
    <property type="match status" value="1"/>
</dbReference>
<keyword evidence="11 13" id="KW-0472">Membrane</keyword>
<comment type="subcellular location">
    <subcellularLocation>
        <location evidence="1">Nucleus membrane</location>
        <topology evidence="1">Multi-pass membrane protein</topology>
    </subcellularLocation>
    <subcellularLocation>
        <location evidence="2">Nucleus</location>
        <location evidence="2">Nuclear pore complex</location>
    </subcellularLocation>
</comment>
<feature type="transmembrane region" description="Helical" evidence="13">
    <location>
        <begin position="165"/>
        <end position="186"/>
    </location>
</feature>
<keyword evidence="15" id="KW-1185">Reference proteome</keyword>
<evidence type="ECO:0000256" key="12">
    <source>
        <dbReference type="ARBA" id="ARBA00023242"/>
    </source>
</evidence>
<dbReference type="InterPro" id="IPR019049">
    <property type="entry name" value="Nucleoporin_prot_Ndc1/Nup"/>
</dbReference>
<evidence type="ECO:0000256" key="5">
    <source>
        <dbReference type="ARBA" id="ARBA00022692"/>
    </source>
</evidence>
<keyword evidence="4" id="KW-0813">Transport</keyword>
<dbReference type="GO" id="GO:0031965">
    <property type="term" value="C:nuclear membrane"/>
    <property type="evidence" value="ECO:0007669"/>
    <property type="project" value="UniProtKB-SubCell"/>
</dbReference>
<name>A0AAW2DS19_9ROSI</name>
<keyword evidence="10" id="KW-0906">Nuclear pore complex</keyword>
<organism evidence="14 15">
    <name type="scientific">Lithocarpus litseifolius</name>
    <dbReference type="NCBI Taxonomy" id="425828"/>
    <lineage>
        <taxon>Eukaryota</taxon>
        <taxon>Viridiplantae</taxon>
        <taxon>Streptophyta</taxon>
        <taxon>Embryophyta</taxon>
        <taxon>Tracheophyta</taxon>
        <taxon>Spermatophyta</taxon>
        <taxon>Magnoliopsida</taxon>
        <taxon>eudicotyledons</taxon>
        <taxon>Gunneridae</taxon>
        <taxon>Pentapetalae</taxon>
        <taxon>rosids</taxon>
        <taxon>fabids</taxon>
        <taxon>Fagales</taxon>
        <taxon>Fagaceae</taxon>
        <taxon>Lithocarpus</taxon>
    </lineage>
</organism>
<feature type="transmembrane region" description="Helical" evidence="13">
    <location>
        <begin position="216"/>
        <end position="235"/>
    </location>
</feature>
<evidence type="ECO:0000256" key="4">
    <source>
        <dbReference type="ARBA" id="ARBA00022448"/>
    </source>
</evidence>
<feature type="transmembrane region" description="Helical" evidence="13">
    <location>
        <begin position="247"/>
        <end position="268"/>
    </location>
</feature>
<dbReference type="GO" id="GO:0051028">
    <property type="term" value="P:mRNA transport"/>
    <property type="evidence" value="ECO:0007669"/>
    <property type="project" value="UniProtKB-KW"/>
</dbReference>
<dbReference type="Pfam" id="PF09531">
    <property type="entry name" value="Ndc1_Nup"/>
    <property type="match status" value="2"/>
</dbReference>
<keyword evidence="6" id="KW-0509">mRNA transport</keyword>
<evidence type="ECO:0000256" key="6">
    <source>
        <dbReference type="ARBA" id="ARBA00022816"/>
    </source>
</evidence>
<gene>
    <name evidence="14" type="ORF">SO802_006884</name>
</gene>
<reference evidence="14 15" key="1">
    <citation type="submission" date="2024-01" db="EMBL/GenBank/DDBJ databases">
        <title>A telomere-to-telomere, gap-free genome of sweet tea (Lithocarpus litseifolius).</title>
        <authorList>
            <person name="Zhou J."/>
        </authorList>
    </citation>
    <scope>NUCLEOTIDE SEQUENCE [LARGE SCALE GENOMIC DNA]</scope>
    <source>
        <strain evidence="14">Zhou-2022a</strain>
        <tissue evidence="14">Leaf</tissue>
    </source>
</reference>
<keyword evidence="7" id="KW-0653">Protein transport</keyword>
<keyword evidence="12" id="KW-0539">Nucleus</keyword>
<dbReference type="EMBL" id="JAZDWU010000002">
    <property type="protein sequence ID" value="KAL0011776.1"/>
    <property type="molecule type" value="Genomic_DNA"/>
</dbReference>
<proteinExistence type="inferred from homology"/>
<evidence type="ECO:0000256" key="11">
    <source>
        <dbReference type="ARBA" id="ARBA00023136"/>
    </source>
</evidence>
<evidence type="ECO:0000313" key="15">
    <source>
        <dbReference type="Proteomes" id="UP001459277"/>
    </source>
</evidence>
<evidence type="ECO:0008006" key="16">
    <source>
        <dbReference type="Google" id="ProtNLM"/>
    </source>
</evidence>
<dbReference type="AlphaFoldDB" id="A0AAW2DS19"/>
<keyword evidence="5 13" id="KW-0812">Transmembrane</keyword>
<dbReference type="GO" id="GO:0006999">
    <property type="term" value="P:nuclear pore organization"/>
    <property type="evidence" value="ECO:0007669"/>
    <property type="project" value="TreeGrafter"/>
</dbReference>
<evidence type="ECO:0000256" key="1">
    <source>
        <dbReference type="ARBA" id="ARBA00004232"/>
    </source>
</evidence>
<evidence type="ECO:0000256" key="7">
    <source>
        <dbReference type="ARBA" id="ARBA00022927"/>
    </source>
</evidence>
<dbReference type="PANTHER" id="PTHR13269:SF6">
    <property type="entry name" value="NUCLEOPORIN NDC1"/>
    <property type="match status" value="1"/>
</dbReference>
<accession>A0AAW2DS19</accession>
<evidence type="ECO:0000256" key="9">
    <source>
        <dbReference type="ARBA" id="ARBA00023010"/>
    </source>
</evidence>
<feature type="transmembrane region" description="Helical" evidence="13">
    <location>
        <begin position="21"/>
        <end position="42"/>
    </location>
</feature>
<dbReference type="GO" id="GO:0030674">
    <property type="term" value="F:protein-macromolecule adaptor activity"/>
    <property type="evidence" value="ECO:0007669"/>
    <property type="project" value="TreeGrafter"/>
</dbReference>
<dbReference type="GO" id="GO:0015031">
    <property type="term" value="P:protein transport"/>
    <property type="evidence" value="ECO:0007669"/>
    <property type="project" value="UniProtKB-KW"/>
</dbReference>
<keyword evidence="9" id="KW-0811">Translocation</keyword>
<comment type="caution">
    <text evidence="14">The sequence shown here is derived from an EMBL/GenBank/DDBJ whole genome shotgun (WGS) entry which is preliminary data.</text>
</comment>
<evidence type="ECO:0000313" key="14">
    <source>
        <dbReference type="EMBL" id="KAL0011776.1"/>
    </source>
</evidence>
<evidence type="ECO:0000256" key="2">
    <source>
        <dbReference type="ARBA" id="ARBA00004567"/>
    </source>
</evidence>
<evidence type="ECO:0000256" key="13">
    <source>
        <dbReference type="SAM" id="Phobius"/>
    </source>
</evidence>
<evidence type="ECO:0000256" key="10">
    <source>
        <dbReference type="ARBA" id="ARBA00023132"/>
    </source>
</evidence>
<dbReference type="Proteomes" id="UP001459277">
    <property type="component" value="Unassembled WGS sequence"/>
</dbReference>
<evidence type="ECO:0000256" key="8">
    <source>
        <dbReference type="ARBA" id="ARBA00022989"/>
    </source>
</evidence>
<dbReference type="GO" id="GO:0070762">
    <property type="term" value="C:nuclear pore transmembrane ring"/>
    <property type="evidence" value="ECO:0007669"/>
    <property type="project" value="TreeGrafter"/>
</dbReference>